<keyword evidence="2" id="KW-1185">Reference proteome</keyword>
<organism evidence="1 2">
    <name type="scientific">Liparis tanakae</name>
    <name type="common">Tanaka's snailfish</name>
    <dbReference type="NCBI Taxonomy" id="230148"/>
    <lineage>
        <taxon>Eukaryota</taxon>
        <taxon>Metazoa</taxon>
        <taxon>Chordata</taxon>
        <taxon>Craniata</taxon>
        <taxon>Vertebrata</taxon>
        <taxon>Euteleostomi</taxon>
        <taxon>Actinopterygii</taxon>
        <taxon>Neopterygii</taxon>
        <taxon>Teleostei</taxon>
        <taxon>Neoteleostei</taxon>
        <taxon>Acanthomorphata</taxon>
        <taxon>Eupercaria</taxon>
        <taxon>Perciformes</taxon>
        <taxon>Cottioidei</taxon>
        <taxon>Cottales</taxon>
        <taxon>Liparidae</taxon>
        <taxon>Liparis</taxon>
    </lineage>
</organism>
<dbReference type="AlphaFoldDB" id="A0A4Z2HM67"/>
<name>A0A4Z2HM67_9TELE</name>
<evidence type="ECO:0000313" key="1">
    <source>
        <dbReference type="EMBL" id="TNN65882.1"/>
    </source>
</evidence>
<proteinExistence type="predicted"/>
<dbReference type="Proteomes" id="UP000314294">
    <property type="component" value="Unassembled WGS sequence"/>
</dbReference>
<accession>A0A4Z2HM67</accession>
<dbReference type="EMBL" id="SRLO01000228">
    <property type="protein sequence ID" value="TNN65882.1"/>
    <property type="molecule type" value="Genomic_DNA"/>
</dbReference>
<gene>
    <name evidence="1" type="ORF">EYF80_023882</name>
</gene>
<evidence type="ECO:0000313" key="2">
    <source>
        <dbReference type="Proteomes" id="UP000314294"/>
    </source>
</evidence>
<sequence>MQQHCDSEARQIDIAIDDKALFYSYSQMSALCLVTFSGKNEELVALKCSSPPTCWALPSGADDPPVSETPVTSRQACRETLDFL</sequence>
<reference evidence="1 2" key="1">
    <citation type="submission" date="2019-03" db="EMBL/GenBank/DDBJ databases">
        <title>First draft genome of Liparis tanakae, snailfish: a comprehensive survey of snailfish specific genes.</title>
        <authorList>
            <person name="Kim W."/>
            <person name="Song I."/>
            <person name="Jeong J.-H."/>
            <person name="Kim D."/>
            <person name="Kim S."/>
            <person name="Ryu S."/>
            <person name="Song J.Y."/>
            <person name="Lee S.K."/>
        </authorList>
    </citation>
    <scope>NUCLEOTIDE SEQUENCE [LARGE SCALE GENOMIC DNA]</scope>
    <source>
        <tissue evidence="1">Muscle</tissue>
    </source>
</reference>
<comment type="caution">
    <text evidence="1">The sequence shown here is derived from an EMBL/GenBank/DDBJ whole genome shotgun (WGS) entry which is preliminary data.</text>
</comment>
<protein>
    <submittedName>
        <fullName evidence="1">Uncharacterized protein</fullName>
    </submittedName>
</protein>